<evidence type="ECO:0000256" key="1">
    <source>
        <dbReference type="SAM" id="MobiDB-lite"/>
    </source>
</evidence>
<sequence>MITQRAQASRRRRGQTLIIALIVLGVLLVIGFVFLGVVSRSLQASAHGQARSVSYELAEAGIRFAHTQMLTSQRGADWHPLSTPLDPVSPQTDPDYDLLRPAAGPSNPTDLGGPDHLGPYSRVNFEHGRSLIRVRYGPSDIELFRSPSLTPLRNPAKARAYLMIESVGRAGPANIKDPTQKARGAVSLVDEKKLIGIVPIGIIESARFITNKYRVSRFAELGMPHELGQLYTDGGVTVNPAEKVPMVLGSPGLKPYNFYANPPTTNTIDVPQGASIYSNADLRFHSKVTLNLARPFGEGVFIAGTVVGADENAAVTLRISDVLSGVWQPPTTVTLVNTVAPSLDSRSNDFDTLGGLIRDGQPETDPEGFARAVGRKEPPSILSIDPNTGRNRYEELTRESGKLVGGGNDGRFGHGQGPYVDNLSDRQTRSDENGRIDVGAAESLQYDWLNPNNGQANSGWQGQYYVPRAAYLQLFSDGFTITRDSRDPAAERTWKNPDGSDTGNSACRFKVGKVGAGTAADPYRLNVVNSFTPGIDIDNPDYTLGQPFNGVVYFEGNVRVRGVIPTDVQMSVVSGATIYIEGSITKGVVGNDWSGNPNMLLERRSNSCLALLAKDYVAINTTQFFGPNVRQQVEEAKTTTTPGYDPIRMRVPSGMLRMIGEFLLNPDESGVSGGSLSDPRNWRPYLPSLFAGDTAVLGYQDARPDAGNINQPLYPWMLLTHATDEGPAPMSLISLNSNGGNTWDPAYLFPSSDTDNGAVPYFPGPPAGIPMYGIGTQSWQRFPKFETKGFALDAPGATYTQASLTEDPLVNLTSGTNPPGAYSLFVENPNDFTIFPNSLEGVSTNDYLLARSAIVPHDIRIEAIMFAEEGSFFVIPGPPFNPNPNDRRDTYETNVGAVGAPEANRIRRENFGANPESPFYGEPLDVRIQIVGAISENMPPPISQQGEWLKRWGWIPRKLGSTGHYIPLQHVPTGFDVNGTDLVVPNLIVSYDPVLATGRQNGFDTTSSPSPYIRVDDLGRPLPPAPRLPVSPTLVYFGEARP</sequence>
<accession>A0A931PTI3</accession>
<dbReference type="Proteomes" id="UP000727962">
    <property type="component" value="Unassembled WGS sequence"/>
</dbReference>
<proteinExistence type="predicted"/>
<evidence type="ECO:0000256" key="2">
    <source>
        <dbReference type="SAM" id="Phobius"/>
    </source>
</evidence>
<feature type="region of interest" description="Disordered" evidence="1">
    <location>
        <begin position="76"/>
        <end position="95"/>
    </location>
</feature>
<reference evidence="3" key="1">
    <citation type="submission" date="2020-07" db="EMBL/GenBank/DDBJ databases">
        <title>Huge and variable diversity of episymbiotic CPR bacteria and DPANN archaea in groundwater ecosystems.</title>
        <authorList>
            <person name="He C.Y."/>
            <person name="Keren R."/>
            <person name="Whittaker M."/>
            <person name="Farag I.F."/>
            <person name="Doudna J."/>
            <person name="Cate J.H.D."/>
            <person name="Banfield J.F."/>
        </authorList>
    </citation>
    <scope>NUCLEOTIDE SEQUENCE</scope>
    <source>
        <strain evidence="3">NC_groundwater_17_Pr7_B-0.1um_64_12</strain>
    </source>
</reference>
<name>A0A931PTI3_FIMGI</name>
<feature type="compositionally biased region" description="Basic and acidic residues" evidence="1">
    <location>
        <begin position="391"/>
        <end position="401"/>
    </location>
</feature>
<keyword evidence="2" id="KW-1133">Transmembrane helix</keyword>
<keyword evidence="2" id="KW-0812">Transmembrane</keyword>
<evidence type="ECO:0000313" key="4">
    <source>
        <dbReference type="Proteomes" id="UP000727962"/>
    </source>
</evidence>
<dbReference type="AlphaFoldDB" id="A0A931PTI3"/>
<feature type="compositionally biased region" description="Gly residues" evidence="1">
    <location>
        <begin position="403"/>
        <end position="416"/>
    </location>
</feature>
<protein>
    <submittedName>
        <fullName evidence="3">Uncharacterized protein</fullName>
    </submittedName>
</protein>
<dbReference type="EMBL" id="JACOSL010000001">
    <property type="protein sequence ID" value="MBI1755487.1"/>
    <property type="molecule type" value="Genomic_DNA"/>
</dbReference>
<feature type="region of interest" description="Disordered" evidence="1">
    <location>
        <begin position="359"/>
        <end position="431"/>
    </location>
</feature>
<gene>
    <name evidence="3" type="ORF">HYR64_00075</name>
</gene>
<evidence type="ECO:0000313" key="3">
    <source>
        <dbReference type="EMBL" id="MBI1755487.1"/>
    </source>
</evidence>
<comment type="caution">
    <text evidence="3">The sequence shown here is derived from an EMBL/GenBank/DDBJ whole genome shotgun (WGS) entry which is preliminary data.</text>
</comment>
<organism evidence="3 4">
    <name type="scientific">Fimbriimonas ginsengisoli</name>
    <dbReference type="NCBI Taxonomy" id="1005039"/>
    <lineage>
        <taxon>Bacteria</taxon>
        <taxon>Bacillati</taxon>
        <taxon>Armatimonadota</taxon>
        <taxon>Fimbriimonadia</taxon>
        <taxon>Fimbriimonadales</taxon>
        <taxon>Fimbriimonadaceae</taxon>
        <taxon>Fimbriimonas</taxon>
    </lineage>
</organism>
<keyword evidence="2" id="KW-0472">Membrane</keyword>
<feature type="transmembrane region" description="Helical" evidence="2">
    <location>
        <begin position="16"/>
        <end position="38"/>
    </location>
</feature>